<dbReference type="Pfam" id="PF00512">
    <property type="entry name" value="HisKA"/>
    <property type="match status" value="1"/>
</dbReference>
<comment type="caution">
    <text evidence="19">The sequence shown here is derived from an EMBL/GenBank/DDBJ whole genome shotgun (WGS) entry which is preliminary data.</text>
</comment>
<evidence type="ECO:0000256" key="2">
    <source>
        <dbReference type="ARBA" id="ARBA00004429"/>
    </source>
</evidence>
<dbReference type="RefSeq" id="WP_150083475.1">
    <property type="nucleotide sequence ID" value="NZ_VWRN01000035.1"/>
</dbReference>
<dbReference type="InterPro" id="IPR036890">
    <property type="entry name" value="HATPase_C_sf"/>
</dbReference>
<dbReference type="FunFam" id="1.10.287.130:FF:000049">
    <property type="entry name" value="C4-dicarboxylate transport sensor protein DctB"/>
    <property type="match status" value="1"/>
</dbReference>
<evidence type="ECO:0000256" key="17">
    <source>
        <dbReference type="SAM" id="Phobius"/>
    </source>
</evidence>
<evidence type="ECO:0000259" key="18">
    <source>
        <dbReference type="PROSITE" id="PS50109"/>
    </source>
</evidence>
<dbReference type="Gene3D" id="3.30.450.20">
    <property type="entry name" value="PAS domain"/>
    <property type="match status" value="2"/>
</dbReference>
<keyword evidence="11" id="KW-0067">ATP-binding</keyword>
<dbReference type="InterPro" id="IPR004358">
    <property type="entry name" value="Sig_transdc_His_kin-like_C"/>
</dbReference>
<dbReference type="SUPFAM" id="SSF103190">
    <property type="entry name" value="Sensory domain-like"/>
    <property type="match status" value="1"/>
</dbReference>
<dbReference type="InterPro" id="IPR005467">
    <property type="entry name" value="His_kinase_dom"/>
</dbReference>
<dbReference type="GO" id="GO:0005524">
    <property type="term" value="F:ATP binding"/>
    <property type="evidence" value="ECO:0007669"/>
    <property type="project" value="UniProtKB-KW"/>
</dbReference>
<protein>
    <recommendedName>
        <fullName evidence="15">C4-dicarboxylate transport sensor protein DctB</fullName>
        <ecNumber evidence="3">2.7.13.3</ecNumber>
    </recommendedName>
</protein>
<feature type="coiled-coil region" evidence="16">
    <location>
        <begin position="367"/>
        <end position="415"/>
    </location>
</feature>
<keyword evidence="6" id="KW-0597">Phosphoprotein</keyword>
<dbReference type="SMART" id="SM00387">
    <property type="entry name" value="HATPase_c"/>
    <property type="match status" value="1"/>
</dbReference>
<dbReference type="Gene3D" id="6.10.250.3020">
    <property type="match status" value="1"/>
</dbReference>
<dbReference type="PANTHER" id="PTHR43065:SF46">
    <property type="entry name" value="C4-DICARBOXYLATE TRANSPORT SENSOR PROTEIN DCTB"/>
    <property type="match status" value="1"/>
</dbReference>
<evidence type="ECO:0000256" key="12">
    <source>
        <dbReference type="ARBA" id="ARBA00022989"/>
    </source>
</evidence>
<sequence length="649" mass="68904">MARPPAATLPTDHAPARRSFTPRAAAGVALAALLMLALTVAVLRMVERTAHREATAAVTQRALTAAQFNVATLRRDLEKHRALPFVLAQDPDVKTALATADPQRLAALNGKLEALAAGTGASVIYAVDRRGLTVASSNWRGPDSFVGENYAFRPYYQGAMAGGAAEHFALGTISRRPGLYLSHRLDDAGGQPLGVVVVKVEFPGLEEDWAHLAEPVFVTNSDGVVLLTSEPGWRFRSMVPLGEAAAEQLRRSLQFGDGTFAPLPIRPFSAATGGAPARKPPASGEEVRADVPGHPAGDSYLHVALPVPSTHWTFHLLAPSRDERTGIAARMQAQALVVLLLAYIAIASAIYVRRRLRRHNAQQAAIRAELTARVQARTAELQAANDQLRAEMEERRQAELRLHAAQEELVQANKLTFLGQIAAGVAHEINQPVAAIRSYADNAGSYLERGEADGARSSLARIGALTERIGAITGQLRAFARKGSGAREPTPVDDAIEGALLLLGPRLRTQPVALVRSGDKGLRVQAERLRLEQVLVNLLQNALDAVAGRDDARIDIATHADHADGANGGDDARVRIEIADNGPGIAPEIAERLFTPFSTSKPEGMGLGLVISRDIVAEFGGTLDTRPRSGGNGGSGSGAIFTITLNSAP</sequence>
<evidence type="ECO:0000256" key="11">
    <source>
        <dbReference type="ARBA" id="ARBA00022840"/>
    </source>
</evidence>
<dbReference type="Proteomes" id="UP000324324">
    <property type="component" value="Unassembled WGS sequence"/>
</dbReference>
<dbReference type="GO" id="GO:0000155">
    <property type="term" value="F:phosphorelay sensor kinase activity"/>
    <property type="evidence" value="ECO:0007669"/>
    <property type="project" value="InterPro"/>
</dbReference>
<evidence type="ECO:0000256" key="5">
    <source>
        <dbReference type="ARBA" id="ARBA00022519"/>
    </source>
</evidence>
<keyword evidence="9" id="KW-0547">Nucleotide-binding</keyword>
<evidence type="ECO:0000256" key="6">
    <source>
        <dbReference type="ARBA" id="ARBA00022553"/>
    </source>
</evidence>
<dbReference type="SUPFAM" id="SSF55874">
    <property type="entry name" value="ATPase domain of HSP90 chaperone/DNA topoisomerase II/histidine kinase"/>
    <property type="match status" value="1"/>
</dbReference>
<proteinExistence type="predicted"/>
<dbReference type="CDD" id="cd12914">
    <property type="entry name" value="PDC1_DGC_like"/>
    <property type="match status" value="1"/>
</dbReference>
<keyword evidence="5" id="KW-0997">Cell inner membrane</keyword>
<keyword evidence="20" id="KW-1185">Reference proteome</keyword>
<dbReference type="PRINTS" id="PR00344">
    <property type="entry name" value="BCTRLSENSOR"/>
</dbReference>
<dbReference type="PANTHER" id="PTHR43065">
    <property type="entry name" value="SENSOR HISTIDINE KINASE"/>
    <property type="match status" value="1"/>
</dbReference>
<dbReference type="InterPro" id="IPR003594">
    <property type="entry name" value="HATPase_dom"/>
</dbReference>
<evidence type="ECO:0000256" key="14">
    <source>
        <dbReference type="ARBA" id="ARBA00023136"/>
    </source>
</evidence>
<evidence type="ECO:0000256" key="1">
    <source>
        <dbReference type="ARBA" id="ARBA00000085"/>
    </source>
</evidence>
<evidence type="ECO:0000256" key="7">
    <source>
        <dbReference type="ARBA" id="ARBA00022679"/>
    </source>
</evidence>
<keyword evidence="16" id="KW-0175">Coiled coil</keyword>
<dbReference type="Gene3D" id="1.10.287.130">
    <property type="match status" value="1"/>
</dbReference>
<keyword evidence="10 19" id="KW-0418">Kinase</keyword>
<evidence type="ECO:0000313" key="20">
    <source>
        <dbReference type="Proteomes" id="UP000324324"/>
    </source>
</evidence>
<evidence type="ECO:0000256" key="10">
    <source>
        <dbReference type="ARBA" id="ARBA00022777"/>
    </source>
</evidence>
<evidence type="ECO:0000256" key="9">
    <source>
        <dbReference type="ARBA" id="ARBA00022741"/>
    </source>
</evidence>
<dbReference type="Pfam" id="PF02518">
    <property type="entry name" value="HATPase_c"/>
    <property type="match status" value="1"/>
</dbReference>
<dbReference type="EC" id="2.7.13.3" evidence="3"/>
<dbReference type="InterPro" id="IPR003661">
    <property type="entry name" value="HisK_dim/P_dom"/>
</dbReference>
<evidence type="ECO:0000256" key="3">
    <source>
        <dbReference type="ARBA" id="ARBA00012438"/>
    </source>
</evidence>
<keyword evidence="13" id="KW-0902">Two-component regulatory system</keyword>
<comment type="subcellular location">
    <subcellularLocation>
        <location evidence="2">Cell inner membrane</location>
        <topology evidence="2">Multi-pass membrane protein</topology>
    </subcellularLocation>
</comment>
<dbReference type="SMART" id="SM00388">
    <property type="entry name" value="HisKA"/>
    <property type="match status" value="1"/>
</dbReference>
<evidence type="ECO:0000256" key="4">
    <source>
        <dbReference type="ARBA" id="ARBA00022475"/>
    </source>
</evidence>
<dbReference type="AlphaFoldDB" id="A0A5M8ALN5"/>
<evidence type="ECO:0000256" key="15">
    <source>
        <dbReference type="ARBA" id="ARBA00073143"/>
    </source>
</evidence>
<dbReference type="InterPro" id="IPR017055">
    <property type="entry name" value="Sig_transdc_His_kinase_DctB"/>
</dbReference>
<organism evidence="19 20">
    <name type="scientific">Cupriavidus cauae</name>
    <dbReference type="NCBI Taxonomy" id="2608999"/>
    <lineage>
        <taxon>Bacteria</taxon>
        <taxon>Pseudomonadati</taxon>
        <taxon>Pseudomonadota</taxon>
        <taxon>Betaproteobacteria</taxon>
        <taxon>Burkholderiales</taxon>
        <taxon>Burkholderiaceae</taxon>
        <taxon>Cupriavidus</taxon>
    </lineage>
</organism>
<evidence type="ECO:0000256" key="8">
    <source>
        <dbReference type="ARBA" id="ARBA00022692"/>
    </source>
</evidence>
<feature type="transmembrane region" description="Helical" evidence="17">
    <location>
        <begin position="24"/>
        <end position="43"/>
    </location>
</feature>
<evidence type="ECO:0000256" key="16">
    <source>
        <dbReference type="SAM" id="Coils"/>
    </source>
</evidence>
<feature type="transmembrane region" description="Helical" evidence="17">
    <location>
        <begin position="333"/>
        <end position="352"/>
    </location>
</feature>
<dbReference type="InterPro" id="IPR036097">
    <property type="entry name" value="HisK_dim/P_sf"/>
</dbReference>
<accession>A0A5M8ALN5</accession>
<keyword evidence="14 17" id="KW-0472">Membrane</keyword>
<keyword evidence="8 17" id="KW-0812">Transmembrane</keyword>
<name>A0A5M8ALN5_9BURK</name>
<comment type="catalytic activity">
    <reaction evidence="1">
        <text>ATP + protein L-histidine = ADP + protein N-phospho-L-histidine.</text>
        <dbReference type="EC" id="2.7.13.3"/>
    </reaction>
</comment>
<dbReference type="InterPro" id="IPR029151">
    <property type="entry name" value="Sensor-like_sf"/>
</dbReference>
<dbReference type="PIRSF" id="PIRSF036431">
    <property type="entry name" value="STHK_DctB"/>
    <property type="match status" value="1"/>
</dbReference>
<evidence type="ECO:0000256" key="13">
    <source>
        <dbReference type="ARBA" id="ARBA00023012"/>
    </source>
</evidence>
<keyword evidence="4" id="KW-1003">Cell membrane</keyword>
<reference evidence="19 20" key="1">
    <citation type="submission" date="2019-09" db="EMBL/GenBank/DDBJ databases">
        <title>Isolation of a novel species in the genus Cupriavidus from patients with sepsis using whole genome sequencing.</title>
        <authorList>
            <person name="Kweon O.J."/>
            <person name="Lee M.-K."/>
        </authorList>
    </citation>
    <scope>NUCLEOTIDE SEQUENCE [LARGE SCALE GENOMIC DNA]</scope>
    <source>
        <strain evidence="19 20">MKL-01</strain>
    </source>
</reference>
<gene>
    <name evidence="19" type="ORF">F1599_14215</name>
</gene>
<dbReference type="SUPFAM" id="SSF47384">
    <property type="entry name" value="Homodimeric domain of signal transducing histidine kinase"/>
    <property type="match status" value="1"/>
</dbReference>
<dbReference type="GO" id="GO:0005886">
    <property type="term" value="C:plasma membrane"/>
    <property type="evidence" value="ECO:0007669"/>
    <property type="project" value="UniProtKB-SubCell"/>
</dbReference>
<dbReference type="EMBL" id="VWRN01000035">
    <property type="protein sequence ID" value="KAA6123045.1"/>
    <property type="molecule type" value="Genomic_DNA"/>
</dbReference>
<feature type="domain" description="Histidine kinase" evidence="18">
    <location>
        <begin position="424"/>
        <end position="649"/>
    </location>
</feature>
<dbReference type="CDD" id="cd00082">
    <property type="entry name" value="HisKA"/>
    <property type="match status" value="1"/>
</dbReference>
<keyword evidence="7" id="KW-0808">Transferase</keyword>
<keyword evidence="12 17" id="KW-1133">Transmembrane helix</keyword>
<dbReference type="Gene3D" id="3.30.565.10">
    <property type="entry name" value="Histidine kinase-like ATPase, C-terminal domain"/>
    <property type="match status" value="1"/>
</dbReference>
<dbReference type="PROSITE" id="PS50109">
    <property type="entry name" value="HIS_KIN"/>
    <property type="match status" value="1"/>
</dbReference>
<evidence type="ECO:0000313" key="19">
    <source>
        <dbReference type="EMBL" id="KAA6123045.1"/>
    </source>
</evidence>